<dbReference type="Proteomes" id="UP000026915">
    <property type="component" value="Chromosome 6"/>
</dbReference>
<evidence type="ECO:0000313" key="1">
    <source>
        <dbReference type="EMBL" id="EOY27838.1"/>
    </source>
</evidence>
<name>A0A061GEK0_THECC</name>
<dbReference type="Gramene" id="EOY27838">
    <property type="protein sequence ID" value="EOY27838"/>
    <property type="gene ID" value="TCM_029574"/>
</dbReference>
<dbReference type="InParanoid" id="A0A061GEK0"/>
<dbReference type="AlphaFoldDB" id="A0A061GEK0"/>
<accession>A0A061GEK0</accession>
<gene>
    <name evidence="1" type="ORF">TCM_029574</name>
</gene>
<reference evidence="1 2" key="1">
    <citation type="journal article" date="2013" name="Genome Biol.">
        <title>The genome sequence of the most widely cultivated cacao type and its use to identify candidate genes regulating pod color.</title>
        <authorList>
            <person name="Motamayor J.C."/>
            <person name="Mockaitis K."/>
            <person name="Schmutz J."/>
            <person name="Haiminen N."/>
            <person name="Iii D.L."/>
            <person name="Cornejo O."/>
            <person name="Findley S.D."/>
            <person name="Zheng P."/>
            <person name="Utro F."/>
            <person name="Royaert S."/>
            <person name="Saski C."/>
            <person name="Jenkins J."/>
            <person name="Podicheti R."/>
            <person name="Zhao M."/>
            <person name="Scheffler B.E."/>
            <person name="Stack J.C."/>
            <person name="Feltus F.A."/>
            <person name="Mustiga G.M."/>
            <person name="Amores F."/>
            <person name="Phillips W."/>
            <person name="Marelli J.P."/>
            <person name="May G.D."/>
            <person name="Shapiro H."/>
            <person name="Ma J."/>
            <person name="Bustamante C.D."/>
            <person name="Schnell R.J."/>
            <person name="Main D."/>
            <person name="Gilbert D."/>
            <person name="Parida L."/>
            <person name="Kuhn D.N."/>
        </authorList>
    </citation>
    <scope>NUCLEOTIDE SEQUENCE [LARGE SCALE GENOMIC DNA]</scope>
    <source>
        <strain evidence="2">cv. Matina 1-6</strain>
    </source>
</reference>
<protein>
    <submittedName>
        <fullName evidence="1">Uncharacterized protein</fullName>
    </submittedName>
</protein>
<dbReference type="EMBL" id="CM001884">
    <property type="protein sequence ID" value="EOY27838.1"/>
    <property type="molecule type" value="Genomic_DNA"/>
</dbReference>
<sequence length="224" mass="26004">MCSATMSQAAHSGPGAFLMLLHFTGTLFLPRRYFFSFSLLEVTMRFFPIHDYLVCLVYGEESSVSGTYILKEVTMRFFQFMTIWFALSMEKKIEVSSAVGWTVWIEGPDIHVLFRFDFSHVNIVQFMLISDIYFPCNFCHLGLFPANFFWKRQGRGWGYGEVDGDLGRLSPEMMQPMPAGWILLYSDISCKRLAFVTYCWKSWIDIHEVKDILFYVNAEGATRT</sequence>
<proteinExistence type="predicted"/>
<evidence type="ECO:0000313" key="2">
    <source>
        <dbReference type="Proteomes" id="UP000026915"/>
    </source>
</evidence>
<dbReference type="HOGENOM" id="CLU_1236908_0_0_1"/>
<keyword evidence="2" id="KW-1185">Reference proteome</keyword>
<organism evidence="1 2">
    <name type="scientific">Theobroma cacao</name>
    <name type="common">Cacao</name>
    <name type="synonym">Cocoa</name>
    <dbReference type="NCBI Taxonomy" id="3641"/>
    <lineage>
        <taxon>Eukaryota</taxon>
        <taxon>Viridiplantae</taxon>
        <taxon>Streptophyta</taxon>
        <taxon>Embryophyta</taxon>
        <taxon>Tracheophyta</taxon>
        <taxon>Spermatophyta</taxon>
        <taxon>Magnoliopsida</taxon>
        <taxon>eudicotyledons</taxon>
        <taxon>Gunneridae</taxon>
        <taxon>Pentapetalae</taxon>
        <taxon>rosids</taxon>
        <taxon>malvids</taxon>
        <taxon>Malvales</taxon>
        <taxon>Malvaceae</taxon>
        <taxon>Byttnerioideae</taxon>
        <taxon>Theobroma</taxon>
    </lineage>
</organism>